<evidence type="ECO:0000259" key="8">
    <source>
        <dbReference type="Pfam" id="PF08245"/>
    </source>
</evidence>
<dbReference type="Pfam" id="PF02875">
    <property type="entry name" value="Mur_ligase_C"/>
    <property type="match status" value="1"/>
</dbReference>
<dbReference type="PANTHER" id="PTHR43024">
    <property type="entry name" value="UDP-N-ACETYLMURAMOYL-TRIPEPTIDE--D-ALANYL-D-ALANINE LIGASE"/>
    <property type="match status" value="1"/>
</dbReference>
<evidence type="ECO:0000256" key="4">
    <source>
        <dbReference type="ARBA" id="ARBA00022840"/>
    </source>
</evidence>
<evidence type="ECO:0000256" key="5">
    <source>
        <dbReference type="ARBA" id="ARBA00023306"/>
    </source>
</evidence>
<dbReference type="GO" id="GO:0051301">
    <property type="term" value="P:cell division"/>
    <property type="evidence" value="ECO:0007669"/>
    <property type="project" value="UniProtKB-KW"/>
</dbReference>
<dbReference type="NCBIfam" id="TIGR01143">
    <property type="entry name" value="murF"/>
    <property type="match status" value="1"/>
</dbReference>
<dbReference type="InterPro" id="IPR036615">
    <property type="entry name" value="Mur_ligase_C_dom_sf"/>
</dbReference>
<keyword evidence="1 9" id="KW-0436">Ligase</keyword>
<keyword evidence="10" id="KW-1185">Reference proteome</keyword>
<dbReference type="AlphaFoldDB" id="A0A135L832"/>
<dbReference type="GO" id="GO:0005524">
    <property type="term" value="F:ATP binding"/>
    <property type="evidence" value="ECO:0007669"/>
    <property type="project" value="UniProtKB-KW"/>
</dbReference>
<dbReference type="SUPFAM" id="SSF53623">
    <property type="entry name" value="MurD-like peptide ligases, catalytic domain"/>
    <property type="match status" value="1"/>
</dbReference>
<dbReference type="OrthoDB" id="9801978at2"/>
<dbReference type="Proteomes" id="UP000070352">
    <property type="component" value="Unassembled WGS sequence"/>
</dbReference>
<evidence type="ECO:0000256" key="3">
    <source>
        <dbReference type="ARBA" id="ARBA00022741"/>
    </source>
</evidence>
<keyword evidence="6" id="KW-0573">Peptidoglycan synthesis</keyword>
<evidence type="ECO:0000313" key="9">
    <source>
        <dbReference type="EMBL" id="KXG45063.1"/>
    </source>
</evidence>
<keyword evidence="3" id="KW-0547">Nucleotide-binding</keyword>
<dbReference type="GO" id="GO:0047480">
    <property type="term" value="F:UDP-N-acetylmuramoyl-tripeptide-D-alanyl-D-alanine ligase activity"/>
    <property type="evidence" value="ECO:0007669"/>
    <property type="project" value="UniProtKB-EC"/>
</dbReference>
<evidence type="ECO:0000313" key="10">
    <source>
        <dbReference type="Proteomes" id="UP000070352"/>
    </source>
</evidence>
<dbReference type="EMBL" id="LSKU01000001">
    <property type="protein sequence ID" value="KXG45063.1"/>
    <property type="molecule type" value="Genomic_DNA"/>
</dbReference>
<keyword evidence="6" id="KW-0133">Cell shape</keyword>
<comment type="catalytic activity">
    <reaction evidence="6">
        <text>D-alanyl-D-alanine + UDP-N-acetyl-alpha-D-muramoyl-L-alanyl-gamma-D-glutamyl-meso-2,6-diaminopimelate + ATP = UDP-N-acetyl-alpha-D-muramoyl-L-alanyl-gamma-D-glutamyl-meso-2,6-diaminopimeloyl-D-alanyl-D-alanine + ADP + phosphate + H(+)</text>
        <dbReference type="Rhea" id="RHEA:28374"/>
        <dbReference type="ChEBI" id="CHEBI:15378"/>
        <dbReference type="ChEBI" id="CHEBI:30616"/>
        <dbReference type="ChEBI" id="CHEBI:43474"/>
        <dbReference type="ChEBI" id="CHEBI:57822"/>
        <dbReference type="ChEBI" id="CHEBI:61386"/>
        <dbReference type="ChEBI" id="CHEBI:83905"/>
        <dbReference type="ChEBI" id="CHEBI:456216"/>
        <dbReference type="EC" id="6.3.2.10"/>
    </reaction>
</comment>
<organism evidence="9 10">
    <name type="scientific">Tepidibacillus decaturensis</name>
    <dbReference type="NCBI Taxonomy" id="1413211"/>
    <lineage>
        <taxon>Bacteria</taxon>
        <taxon>Bacillati</taxon>
        <taxon>Bacillota</taxon>
        <taxon>Bacilli</taxon>
        <taxon>Bacillales</taxon>
        <taxon>Bacillaceae</taxon>
        <taxon>Tepidibacillus</taxon>
    </lineage>
</organism>
<keyword evidence="6" id="KW-0961">Cell wall biogenesis/degradation</keyword>
<comment type="subcellular location">
    <subcellularLocation>
        <location evidence="6">Cytoplasm</location>
    </subcellularLocation>
</comment>
<evidence type="ECO:0000256" key="6">
    <source>
        <dbReference type="RuleBase" id="RU004136"/>
    </source>
</evidence>
<dbReference type="SUPFAM" id="SSF53244">
    <property type="entry name" value="MurD-like peptide ligases, peptide-binding domain"/>
    <property type="match status" value="1"/>
</dbReference>
<dbReference type="InterPro" id="IPR051046">
    <property type="entry name" value="MurCDEF_CellWall_CoF430Synth"/>
</dbReference>
<dbReference type="EC" id="6.3.2.10" evidence="6"/>
<dbReference type="GO" id="GO:0071555">
    <property type="term" value="P:cell wall organization"/>
    <property type="evidence" value="ECO:0007669"/>
    <property type="project" value="UniProtKB-KW"/>
</dbReference>
<comment type="function">
    <text evidence="6">Involved in cell wall formation. Catalyzes the final step in the synthesis of UDP-N-acetylmuramoyl-pentapeptide, the precursor of murein.</text>
</comment>
<keyword evidence="5 6" id="KW-0131">Cell cycle</keyword>
<dbReference type="GO" id="GO:0008766">
    <property type="term" value="F:UDP-N-acetylmuramoylalanyl-D-glutamyl-2,6-diaminopimelate-D-alanyl-D-alanine ligase activity"/>
    <property type="evidence" value="ECO:0007669"/>
    <property type="project" value="RHEA"/>
</dbReference>
<dbReference type="Gene3D" id="3.90.190.20">
    <property type="entry name" value="Mur ligase, C-terminal domain"/>
    <property type="match status" value="1"/>
</dbReference>
<dbReference type="STRING" id="1413211.U473_09060"/>
<gene>
    <name evidence="9" type="ORF">U473_09060</name>
</gene>
<proteinExistence type="predicted"/>
<dbReference type="GO" id="GO:0008360">
    <property type="term" value="P:regulation of cell shape"/>
    <property type="evidence" value="ECO:0007669"/>
    <property type="project" value="UniProtKB-KW"/>
</dbReference>
<comment type="caution">
    <text evidence="9">The sequence shown here is derived from an EMBL/GenBank/DDBJ whole genome shotgun (WGS) entry which is preliminary data.</text>
</comment>
<keyword evidence="2 6" id="KW-0132">Cell division</keyword>
<dbReference type="InterPro" id="IPR036565">
    <property type="entry name" value="Mur-like_cat_sf"/>
</dbReference>
<feature type="domain" description="Mur ligase C-terminal" evidence="7">
    <location>
        <begin position="220"/>
        <end position="345"/>
    </location>
</feature>
<evidence type="ECO:0000256" key="1">
    <source>
        <dbReference type="ARBA" id="ARBA00022598"/>
    </source>
</evidence>
<name>A0A135L832_9BACI</name>
<dbReference type="GO" id="GO:0005737">
    <property type="term" value="C:cytoplasm"/>
    <property type="evidence" value="ECO:0007669"/>
    <property type="project" value="UniProtKB-SubCell"/>
</dbReference>
<reference evidence="9 10" key="1">
    <citation type="submission" date="2016-02" db="EMBL/GenBank/DDBJ databases">
        <title>Draft Genome for Tepidibacillus decaturensis nov. sp. Strain Z9, an Anaerobic, Moderately Thermophilic and Heterotrophic Bacterium from Deep Subsurface of the Illinois Basin, USA.</title>
        <authorList>
            <person name="Dong Y."/>
            <person name="Chang J.Y."/>
            <person name="Sanford R."/>
            <person name="Fouke B.W."/>
        </authorList>
    </citation>
    <scope>NUCLEOTIDE SEQUENCE [LARGE SCALE GENOMIC DNA]</scope>
    <source>
        <strain evidence="9 10">Z9</strain>
    </source>
</reference>
<sequence length="365" mass="41009">MILSIPVIAITGSAGKTTTKEMVASILQKRYKILKTQGNANTYKHTAKYANMIQPYHKALVLEYAMLHAGGIRRHCQIIQPNIGIITNVGTAHIGNFNGKIEGVAKAKSELIQYMKQTGLLVINADDEYSKLLNTKKFKGKILTVGIDQKADIQAKNINFLRNGMTFKISLENKEYEFYISALGKHNIYNALSAIAVTNHLGFTPKEIQEGLKSFKRPWRRLNIYQLPNGIKIIDDTYSANPHAMKAAIDVLSQIGKGMNIAVLGTMLEMGKYSKRAHQEVGKYIVKKKVDYLYTYGKDATLIGKAAKELGFPPKRVFHFTNKEKLNHFLTKYLRPNTTILVKASHGIRMNETVKYLIAYSKKAI</sequence>
<protein>
    <recommendedName>
        <fullName evidence="6">UDP-N-acetylmuramoyl-tripeptide--D-alanyl-D-alanine ligase</fullName>
        <ecNumber evidence="6">6.3.2.10</ecNumber>
    </recommendedName>
</protein>
<accession>A0A135L832</accession>
<evidence type="ECO:0000259" key="7">
    <source>
        <dbReference type="Pfam" id="PF02875"/>
    </source>
</evidence>
<dbReference type="InterPro" id="IPR005863">
    <property type="entry name" value="UDP-N-AcMur_synth"/>
</dbReference>
<keyword evidence="4" id="KW-0067">ATP-binding</keyword>
<dbReference type="InterPro" id="IPR004101">
    <property type="entry name" value="Mur_ligase_C"/>
</dbReference>
<feature type="domain" description="Mur ligase central" evidence="8">
    <location>
        <begin position="10"/>
        <end position="197"/>
    </location>
</feature>
<comment type="pathway">
    <text evidence="6">Cell wall biogenesis; peptidoglycan biosynthesis.</text>
</comment>
<dbReference type="InterPro" id="IPR013221">
    <property type="entry name" value="Mur_ligase_cen"/>
</dbReference>
<dbReference type="GO" id="GO:0009252">
    <property type="term" value="P:peptidoglycan biosynthetic process"/>
    <property type="evidence" value="ECO:0007669"/>
    <property type="project" value="UniProtKB-UniPathway"/>
</dbReference>
<dbReference type="UniPathway" id="UPA00219"/>
<dbReference type="PANTHER" id="PTHR43024:SF1">
    <property type="entry name" value="UDP-N-ACETYLMURAMOYL-TRIPEPTIDE--D-ALANYL-D-ALANINE LIGASE"/>
    <property type="match status" value="1"/>
</dbReference>
<evidence type="ECO:0000256" key="2">
    <source>
        <dbReference type="ARBA" id="ARBA00022618"/>
    </source>
</evidence>
<dbReference type="Gene3D" id="3.40.1190.10">
    <property type="entry name" value="Mur-like, catalytic domain"/>
    <property type="match status" value="1"/>
</dbReference>
<dbReference type="Pfam" id="PF08245">
    <property type="entry name" value="Mur_ligase_M"/>
    <property type="match status" value="1"/>
</dbReference>